<evidence type="ECO:0000256" key="4">
    <source>
        <dbReference type="ARBA" id="ARBA00022729"/>
    </source>
</evidence>
<dbReference type="GO" id="GO:0006508">
    <property type="term" value="P:proteolysis"/>
    <property type="evidence" value="ECO:0007669"/>
    <property type="project" value="InterPro"/>
</dbReference>
<reference evidence="5" key="1">
    <citation type="submission" date="2023-07" db="EMBL/GenBank/DDBJ databases">
        <authorList>
            <consortium name="AG Swart"/>
            <person name="Singh M."/>
            <person name="Singh A."/>
            <person name="Seah K."/>
            <person name="Emmerich C."/>
        </authorList>
    </citation>
    <scope>NUCLEOTIDE SEQUENCE</scope>
    <source>
        <strain evidence="5">DP1</strain>
    </source>
</reference>
<dbReference type="Gene3D" id="3.40.50.1460">
    <property type="match status" value="1"/>
</dbReference>
<accession>A0AAD2D0N6</accession>
<evidence type="ECO:0000313" key="6">
    <source>
        <dbReference type="Proteomes" id="UP001295684"/>
    </source>
</evidence>
<evidence type="ECO:0000313" key="5">
    <source>
        <dbReference type="EMBL" id="CAI2375727.1"/>
    </source>
</evidence>
<dbReference type="InterPro" id="IPR028361">
    <property type="entry name" value="GPI_transamidase"/>
</dbReference>
<sequence length="325" mass="37857">MVLSLIVQIGLCGFAENYRNNWYVLVDTSRYIFNYRHFSNVLGIYENLKKHGIKDDRIILLAPMTYACDPRNRLPGKIFYDPEKDINLYCNNPIVDIRGEDLSDINVINIIKGLYDENLPTSQKLMSDEDSDIMFYFTGHSGDEFFKIQDSQLLYSRDIGKALDIAYLKGKYRKILFISDTCEAFSWFSYVQAPNVMYEASSKLGESAISHGWDSRIENFLSDKYTFLLLKYFRDRYESLFKKTSLHTLFTSFDVKFLEAEPSYDHTLIDSNLQSEPLLDFFPAPFTTDSSSLFPDVQRYSIFERVKRYATKKDFEIAASFVNSL</sequence>
<dbReference type="PANTHER" id="PTHR48067">
    <property type="entry name" value="GPI-ANCHOR TRANSAMIDASE"/>
    <property type="match status" value="1"/>
</dbReference>
<dbReference type="PANTHER" id="PTHR48067:SF1">
    <property type="entry name" value="GPI-ANCHOR TRANSAMIDASE"/>
    <property type="match status" value="1"/>
</dbReference>
<dbReference type="EMBL" id="CAMPGE010017222">
    <property type="protein sequence ID" value="CAI2375727.1"/>
    <property type="molecule type" value="Genomic_DNA"/>
</dbReference>
<name>A0AAD2D0N6_EUPCR</name>
<dbReference type="GO" id="GO:0042765">
    <property type="term" value="C:GPI-anchor transamidase complex"/>
    <property type="evidence" value="ECO:0007669"/>
    <property type="project" value="InterPro"/>
</dbReference>
<evidence type="ECO:0008006" key="7">
    <source>
        <dbReference type="Google" id="ProtNLM"/>
    </source>
</evidence>
<comment type="pathway">
    <text evidence="1">Glycolipid biosynthesis; glycosylphosphatidylinositol-anchor biosynthesis.</text>
</comment>
<dbReference type="AlphaFoldDB" id="A0AAD2D0N6"/>
<protein>
    <recommendedName>
        <fullName evidence="7">GPI-anchor transamidase</fullName>
    </recommendedName>
</protein>
<dbReference type="GO" id="GO:0016255">
    <property type="term" value="P:attachment of GPI anchor to protein"/>
    <property type="evidence" value="ECO:0007669"/>
    <property type="project" value="InterPro"/>
</dbReference>
<evidence type="ECO:0000256" key="2">
    <source>
        <dbReference type="ARBA" id="ARBA00009941"/>
    </source>
</evidence>
<comment type="caution">
    <text evidence="5">The sequence shown here is derived from an EMBL/GenBank/DDBJ whole genome shotgun (WGS) entry which is preliminary data.</text>
</comment>
<proteinExistence type="inferred from homology"/>
<keyword evidence="4" id="KW-0732">Signal</keyword>
<gene>
    <name evidence="5" type="ORF">ECRASSUSDP1_LOCUS17091</name>
</gene>
<keyword evidence="3" id="KW-0337">GPI-anchor biosynthesis</keyword>
<dbReference type="GO" id="GO:0003923">
    <property type="term" value="F:GPI-anchor transamidase activity"/>
    <property type="evidence" value="ECO:0007669"/>
    <property type="project" value="InterPro"/>
</dbReference>
<dbReference type="PRINTS" id="PR00776">
    <property type="entry name" value="HEMOGLOBNASE"/>
</dbReference>
<dbReference type="InterPro" id="IPR001096">
    <property type="entry name" value="Peptidase_C13"/>
</dbReference>
<evidence type="ECO:0000256" key="1">
    <source>
        <dbReference type="ARBA" id="ARBA00004687"/>
    </source>
</evidence>
<dbReference type="GO" id="GO:0006506">
    <property type="term" value="P:GPI anchor biosynthetic process"/>
    <property type="evidence" value="ECO:0007669"/>
    <property type="project" value="UniProtKB-KW"/>
</dbReference>
<dbReference type="Pfam" id="PF01650">
    <property type="entry name" value="Peptidase_C13"/>
    <property type="match status" value="1"/>
</dbReference>
<comment type="similarity">
    <text evidence="2">Belongs to the peptidase C13 family.</text>
</comment>
<keyword evidence="6" id="KW-1185">Reference proteome</keyword>
<dbReference type="Proteomes" id="UP001295684">
    <property type="component" value="Unassembled WGS sequence"/>
</dbReference>
<evidence type="ECO:0000256" key="3">
    <source>
        <dbReference type="ARBA" id="ARBA00022502"/>
    </source>
</evidence>
<organism evidence="5 6">
    <name type="scientific">Euplotes crassus</name>
    <dbReference type="NCBI Taxonomy" id="5936"/>
    <lineage>
        <taxon>Eukaryota</taxon>
        <taxon>Sar</taxon>
        <taxon>Alveolata</taxon>
        <taxon>Ciliophora</taxon>
        <taxon>Intramacronucleata</taxon>
        <taxon>Spirotrichea</taxon>
        <taxon>Hypotrichia</taxon>
        <taxon>Euplotida</taxon>
        <taxon>Euplotidae</taxon>
        <taxon>Moneuplotes</taxon>
    </lineage>
</organism>